<accession>A0ABQ7GQQ6</accession>
<sequence>MFHSCIRRLALAPPSSSWCSKVLSHTAPVASHQSGWRQFSDDGNSEARASAEKLLDMMASTPAMQQMMLASLPSSLPASERSPEAIKRMLSNPHMREQMITMIAKQNIKLPVQAINNMSAKNMEETFSRAKRLGIDPARIFQKLVSHPEIFKKLQQPHVLRAFLEVSRNPAALSSYDLETIEVVRKVRDILERPTESSEAAAKDADVVSETSSSSIPLPDSHDVAPTTGLDPPPSRGATTTDAEFKPSSSPQAPQASSSQASLIAACEQHPIIGPKLQDPKIRKAVEEVAVSPWKTVKYIFNREVMDVFSEMNKLLKGE</sequence>
<dbReference type="Gene3D" id="1.10.260.100">
    <property type="match status" value="2"/>
</dbReference>
<comment type="caution">
    <text evidence="2">The sequence shown here is derived from an EMBL/GenBank/DDBJ whole genome shotgun (WGS) entry which is preliminary data.</text>
</comment>
<organism evidence="2 3">
    <name type="scientific">Dunaliella salina</name>
    <name type="common">Green alga</name>
    <name type="synonym">Protococcus salinus</name>
    <dbReference type="NCBI Taxonomy" id="3046"/>
    <lineage>
        <taxon>Eukaryota</taxon>
        <taxon>Viridiplantae</taxon>
        <taxon>Chlorophyta</taxon>
        <taxon>core chlorophytes</taxon>
        <taxon>Chlorophyceae</taxon>
        <taxon>CS clade</taxon>
        <taxon>Chlamydomonadales</taxon>
        <taxon>Dunaliellaceae</taxon>
        <taxon>Dunaliella</taxon>
    </lineage>
</organism>
<protein>
    <submittedName>
        <fullName evidence="2">Uncharacterized protein</fullName>
    </submittedName>
</protein>
<dbReference type="PANTHER" id="PTHR47296">
    <property type="entry name" value="PROTEIN TIC 40, CHLOROPLASTIC"/>
    <property type="match status" value="1"/>
</dbReference>
<dbReference type="EMBL" id="MU069636">
    <property type="protein sequence ID" value="KAF5836934.1"/>
    <property type="molecule type" value="Genomic_DNA"/>
</dbReference>
<gene>
    <name evidence="2" type="ORF">DUNSADRAFT_5211</name>
</gene>
<evidence type="ECO:0000256" key="1">
    <source>
        <dbReference type="SAM" id="MobiDB-lite"/>
    </source>
</evidence>
<feature type="region of interest" description="Disordered" evidence="1">
    <location>
        <begin position="193"/>
        <end position="262"/>
    </location>
</feature>
<name>A0ABQ7GQQ6_DUNSA</name>
<keyword evidence="3" id="KW-1185">Reference proteome</keyword>
<feature type="compositionally biased region" description="Basic and acidic residues" evidence="1">
    <location>
        <begin position="193"/>
        <end position="206"/>
    </location>
</feature>
<evidence type="ECO:0000313" key="2">
    <source>
        <dbReference type="EMBL" id="KAF5836934.1"/>
    </source>
</evidence>
<proteinExistence type="predicted"/>
<feature type="compositionally biased region" description="Low complexity" evidence="1">
    <location>
        <begin position="247"/>
        <end position="262"/>
    </location>
</feature>
<dbReference type="PANTHER" id="PTHR47296:SF1">
    <property type="entry name" value="PROTEIN TIC 40, CHLOROPLASTIC"/>
    <property type="match status" value="1"/>
</dbReference>
<reference evidence="2" key="1">
    <citation type="submission" date="2017-08" db="EMBL/GenBank/DDBJ databases">
        <authorList>
            <person name="Polle J.E."/>
            <person name="Barry K."/>
            <person name="Cushman J."/>
            <person name="Schmutz J."/>
            <person name="Tran D."/>
            <person name="Hathwaick L.T."/>
            <person name="Yim W.C."/>
            <person name="Jenkins J."/>
            <person name="Mckie-Krisberg Z.M."/>
            <person name="Prochnik S."/>
            <person name="Lindquist E."/>
            <person name="Dockter R.B."/>
            <person name="Adam C."/>
            <person name="Molina H."/>
            <person name="Bunkerborg J."/>
            <person name="Jin E."/>
            <person name="Buchheim M."/>
            <person name="Magnuson J."/>
        </authorList>
    </citation>
    <scope>NUCLEOTIDE SEQUENCE</scope>
    <source>
        <strain evidence="2">CCAP 19/18</strain>
    </source>
</reference>
<evidence type="ECO:0000313" key="3">
    <source>
        <dbReference type="Proteomes" id="UP000815325"/>
    </source>
</evidence>
<dbReference type="Proteomes" id="UP000815325">
    <property type="component" value="Unassembled WGS sequence"/>
</dbReference>